<protein>
    <submittedName>
        <fullName evidence="1">Spore coat protein</fullName>
    </submittedName>
</protein>
<name>A0A9D1AKB3_9FIRM</name>
<keyword evidence="1" id="KW-0946">Virion</keyword>
<sequence length="83" mass="9463">MDDRNLMENLLQLEKGACDLFLHGTMESSTFSVHQAFGQALTDSLGMQSNLYDKMAAKGWYPSEEVQQNKINEIKQQYCNQAQ</sequence>
<dbReference type="AlphaFoldDB" id="A0A9D1AKB3"/>
<dbReference type="EMBL" id="DVGY01000177">
    <property type="protein sequence ID" value="HIR41695.1"/>
    <property type="molecule type" value="Genomic_DNA"/>
</dbReference>
<dbReference type="InterPro" id="IPR012851">
    <property type="entry name" value="Spore_coat_CotF-like"/>
</dbReference>
<evidence type="ECO:0000313" key="1">
    <source>
        <dbReference type="EMBL" id="HIR41695.1"/>
    </source>
</evidence>
<organism evidence="1 2">
    <name type="scientific">Candidatus Egerieicola pullicola</name>
    <dbReference type="NCBI Taxonomy" id="2840775"/>
    <lineage>
        <taxon>Bacteria</taxon>
        <taxon>Bacillati</taxon>
        <taxon>Bacillota</taxon>
        <taxon>Clostridia</taxon>
        <taxon>Eubacteriales</taxon>
        <taxon>Oscillospiraceae</taxon>
        <taxon>Oscillospiraceae incertae sedis</taxon>
        <taxon>Candidatus Egerieicola</taxon>
    </lineage>
</organism>
<reference evidence="1" key="1">
    <citation type="submission" date="2020-10" db="EMBL/GenBank/DDBJ databases">
        <authorList>
            <person name="Gilroy R."/>
        </authorList>
    </citation>
    <scope>NUCLEOTIDE SEQUENCE</scope>
    <source>
        <strain evidence="1">CHK184-25365</strain>
    </source>
</reference>
<accession>A0A9D1AKB3</accession>
<dbReference type="Proteomes" id="UP000886749">
    <property type="component" value="Unassembled WGS sequence"/>
</dbReference>
<proteinExistence type="predicted"/>
<gene>
    <name evidence="1" type="ORF">IAB36_07700</name>
</gene>
<evidence type="ECO:0000313" key="2">
    <source>
        <dbReference type="Proteomes" id="UP000886749"/>
    </source>
</evidence>
<reference evidence="1" key="2">
    <citation type="journal article" date="2021" name="PeerJ">
        <title>Extensive microbial diversity within the chicken gut microbiome revealed by metagenomics and culture.</title>
        <authorList>
            <person name="Gilroy R."/>
            <person name="Ravi A."/>
            <person name="Getino M."/>
            <person name="Pursley I."/>
            <person name="Horton D.L."/>
            <person name="Alikhan N.F."/>
            <person name="Baker D."/>
            <person name="Gharbi K."/>
            <person name="Hall N."/>
            <person name="Watson M."/>
            <person name="Adriaenssens E.M."/>
            <person name="Foster-Nyarko E."/>
            <person name="Jarju S."/>
            <person name="Secka A."/>
            <person name="Antonio M."/>
            <person name="Oren A."/>
            <person name="Chaudhuri R.R."/>
            <person name="La Ragione R."/>
            <person name="Hildebrand F."/>
            <person name="Pallen M.J."/>
        </authorList>
    </citation>
    <scope>NUCLEOTIDE SEQUENCE</scope>
    <source>
        <strain evidence="1">CHK184-25365</strain>
    </source>
</reference>
<dbReference type="Pfam" id="PF07875">
    <property type="entry name" value="Coat_F"/>
    <property type="match status" value="1"/>
</dbReference>
<keyword evidence="1" id="KW-0167">Capsid protein</keyword>
<comment type="caution">
    <text evidence="1">The sequence shown here is derived from an EMBL/GenBank/DDBJ whole genome shotgun (WGS) entry which is preliminary data.</text>
</comment>